<dbReference type="GO" id="GO:0003824">
    <property type="term" value="F:catalytic activity"/>
    <property type="evidence" value="ECO:0007669"/>
    <property type="project" value="InterPro"/>
</dbReference>
<keyword evidence="4" id="KW-0408">Iron</keyword>
<keyword evidence="3" id="KW-0479">Metal-binding</keyword>
<dbReference type="PROSITE" id="PS51918">
    <property type="entry name" value="RADICAL_SAM"/>
    <property type="match status" value="1"/>
</dbReference>
<dbReference type="SUPFAM" id="SSF102114">
    <property type="entry name" value="Radical SAM enzymes"/>
    <property type="match status" value="1"/>
</dbReference>
<accession>A0A3A4NY04</accession>
<evidence type="ECO:0000256" key="3">
    <source>
        <dbReference type="ARBA" id="ARBA00022723"/>
    </source>
</evidence>
<name>A0A3A4NY04_ABYX5</name>
<comment type="caution">
    <text evidence="7">The sequence shown here is derived from an EMBL/GenBank/DDBJ whole genome shotgun (WGS) entry which is preliminary data.</text>
</comment>
<evidence type="ECO:0000313" key="7">
    <source>
        <dbReference type="EMBL" id="RJP22996.1"/>
    </source>
</evidence>
<evidence type="ECO:0000313" key="8">
    <source>
        <dbReference type="Proteomes" id="UP000265882"/>
    </source>
</evidence>
<dbReference type="Pfam" id="PF04055">
    <property type="entry name" value="Radical_SAM"/>
    <property type="match status" value="1"/>
</dbReference>
<evidence type="ECO:0000256" key="4">
    <source>
        <dbReference type="ARBA" id="ARBA00023004"/>
    </source>
</evidence>
<dbReference type="Pfam" id="PF23545">
    <property type="entry name" value="Zn_ribbon_HMPTM"/>
    <property type="match status" value="1"/>
</dbReference>
<evidence type="ECO:0000256" key="1">
    <source>
        <dbReference type="ARBA" id="ARBA00001966"/>
    </source>
</evidence>
<dbReference type="Gene3D" id="3.20.20.70">
    <property type="entry name" value="Aldolase class I"/>
    <property type="match status" value="1"/>
</dbReference>
<dbReference type="EMBL" id="QZKU01000052">
    <property type="protein sequence ID" value="RJP22996.1"/>
    <property type="molecule type" value="Genomic_DNA"/>
</dbReference>
<keyword evidence="2" id="KW-0949">S-adenosyl-L-methionine</keyword>
<gene>
    <name evidence="7" type="ORF">C4520_07045</name>
</gene>
<dbReference type="CDD" id="cd01335">
    <property type="entry name" value="Radical_SAM"/>
    <property type="match status" value="1"/>
</dbReference>
<evidence type="ECO:0000256" key="5">
    <source>
        <dbReference type="ARBA" id="ARBA00023014"/>
    </source>
</evidence>
<keyword evidence="5" id="KW-0411">Iron-sulfur</keyword>
<evidence type="ECO:0000259" key="6">
    <source>
        <dbReference type="PROSITE" id="PS51918"/>
    </source>
</evidence>
<dbReference type="PANTHER" id="PTHR43306">
    <property type="entry name" value="7,8-DIHYDRO-6-HYDROXYMETHYLPTERIN DIMETHYLTRANSFERASE"/>
    <property type="match status" value="1"/>
</dbReference>
<feature type="domain" description="Radical SAM core" evidence="6">
    <location>
        <begin position="64"/>
        <end position="278"/>
    </location>
</feature>
<dbReference type="InterPro" id="IPR034474">
    <property type="entry name" value="Methyltransferase_Class_D"/>
</dbReference>
<dbReference type="SFLD" id="SFLDS00029">
    <property type="entry name" value="Radical_SAM"/>
    <property type="match status" value="1"/>
</dbReference>
<dbReference type="InterPro" id="IPR013785">
    <property type="entry name" value="Aldolase_TIM"/>
</dbReference>
<organism evidence="7 8">
    <name type="scientific">Abyssobacteria bacterium (strain SURF_5)</name>
    <dbReference type="NCBI Taxonomy" id="2093360"/>
    <lineage>
        <taxon>Bacteria</taxon>
        <taxon>Pseudomonadati</taxon>
        <taxon>Candidatus Hydrogenedentota</taxon>
        <taxon>Candidatus Abyssobacteria</taxon>
    </lineage>
</organism>
<dbReference type="GO" id="GO:0051536">
    <property type="term" value="F:iron-sulfur cluster binding"/>
    <property type="evidence" value="ECO:0007669"/>
    <property type="project" value="UniProtKB-KW"/>
</dbReference>
<dbReference type="GO" id="GO:0046872">
    <property type="term" value="F:metal ion binding"/>
    <property type="evidence" value="ECO:0007669"/>
    <property type="project" value="UniProtKB-KW"/>
</dbReference>
<dbReference type="InterPro" id="IPR056488">
    <property type="entry name" value="Zn_ribbon_HMPTM"/>
</dbReference>
<reference evidence="7 8" key="1">
    <citation type="journal article" date="2017" name="ISME J.">
        <title>Energy and carbon metabolisms in a deep terrestrial subsurface fluid microbial community.</title>
        <authorList>
            <person name="Momper L."/>
            <person name="Jungbluth S.P."/>
            <person name="Lee M.D."/>
            <person name="Amend J.P."/>
        </authorList>
    </citation>
    <scope>NUCLEOTIDE SEQUENCE [LARGE SCALE GENOMIC DNA]</scope>
    <source>
        <strain evidence="7">SURF_5</strain>
    </source>
</reference>
<dbReference type="AlphaFoldDB" id="A0A3A4NY04"/>
<sequence length="489" mass="55845">MNYEVNSGYCNICDKVVPASYESRDGKMYLRKECARCGVTETLLSSDIERYQKKQEFGKGTFPPSEPRVVVVEVTNTCNLSCPTCMSNMGRESAKFDPPLEYFDRLFRSLSQRKPPPHIELFGGEPTTRDDLPAIIALGFQYGLHVCVCTNGVRLADEEYCRQLLSTGAGIHFQFDGMDSCTYRLLRGNEDLLEKKLTALGNTSKYVQTPISIFCTLARGINDKALTDIIEFCRQRRKVVGALYLIPLARTWDNGEVQFAWREEERLTVEDVENLVAEKFSGIEFLPAGSMDVPVPFRELLRPFAAFRGASPSCESIAFLISTENGYVPASEFLKTSFYELAEDLKKKASRNNSDDPKKKDDESARTFWGKILISLWYGSLIRKHVKLDRVFSEKGLKKYLGMLRLVLNIRSREKRRRIFEEITGKKSIFRLVVLPYQDRFQHQSQCVERCPVAVGFLDPENDSVRTIPLCSWRRHRSEILSKMSRPGA</sequence>
<dbReference type="Proteomes" id="UP000265882">
    <property type="component" value="Unassembled WGS sequence"/>
</dbReference>
<dbReference type="InterPro" id="IPR058240">
    <property type="entry name" value="rSAM_sf"/>
</dbReference>
<evidence type="ECO:0000256" key="2">
    <source>
        <dbReference type="ARBA" id="ARBA00022691"/>
    </source>
</evidence>
<dbReference type="PANTHER" id="PTHR43306:SF1">
    <property type="entry name" value="7,8-DIHYDRO-6-HYDROXYMETHYLPTERIN DIMETHYLTRANSFERASE"/>
    <property type="match status" value="1"/>
</dbReference>
<proteinExistence type="predicted"/>
<protein>
    <submittedName>
        <fullName evidence="7">Radical SAM protein</fullName>
    </submittedName>
</protein>
<comment type="cofactor">
    <cofactor evidence="1">
        <name>[4Fe-4S] cluster</name>
        <dbReference type="ChEBI" id="CHEBI:49883"/>
    </cofactor>
</comment>
<dbReference type="InterPro" id="IPR007197">
    <property type="entry name" value="rSAM"/>
</dbReference>
<dbReference type="SFLD" id="SFLDG01067">
    <property type="entry name" value="SPASM/twitch_domain_containing"/>
    <property type="match status" value="1"/>
</dbReference>